<dbReference type="InterPro" id="IPR035942">
    <property type="entry name" value="Lp2179-like_sf"/>
</dbReference>
<dbReference type="SUPFAM" id="SSF160800">
    <property type="entry name" value="Lp2179-like"/>
    <property type="match status" value="1"/>
</dbReference>
<sequence>MAFETTVKVTGDNVVYQFNPQLKQYALGDTGFVKNNAGSYVMKRSLEPEKGLDNAIKLKVVVDKALTGIKIKTVNPSGNATVNIFKHKQHEELEKMYRFYLNELVEREIITIK</sequence>
<dbReference type="EMBL" id="FMAO01000003">
    <property type="protein sequence ID" value="SCB88494.1"/>
    <property type="molecule type" value="Genomic_DNA"/>
</dbReference>
<keyword evidence="2" id="KW-1185">Reference proteome</keyword>
<dbReference type="OrthoDB" id="2166222at2"/>
<dbReference type="AlphaFoldDB" id="A0A1C4A1C1"/>
<protein>
    <submittedName>
        <fullName evidence="1">Putative amino acid metabolism</fullName>
    </submittedName>
</protein>
<proteinExistence type="predicted"/>
<organism evidence="1 2">
    <name type="scientific">Weissella bombi</name>
    <dbReference type="NCBI Taxonomy" id="1505725"/>
    <lineage>
        <taxon>Bacteria</taxon>
        <taxon>Bacillati</taxon>
        <taxon>Bacillota</taxon>
        <taxon>Bacilli</taxon>
        <taxon>Lactobacillales</taxon>
        <taxon>Lactobacillaceae</taxon>
        <taxon>Weissella</taxon>
    </lineage>
</organism>
<name>A0A1C4A1C1_9LACO</name>
<gene>
    <name evidence="1" type="ORF">GA0061074_103123</name>
</gene>
<dbReference type="InterPro" id="IPR014965">
    <property type="entry name" value="Amino_acid_metab_prot_put"/>
</dbReference>
<evidence type="ECO:0000313" key="1">
    <source>
        <dbReference type="EMBL" id="SCB88494.1"/>
    </source>
</evidence>
<evidence type="ECO:0000313" key="2">
    <source>
        <dbReference type="Proteomes" id="UP000199268"/>
    </source>
</evidence>
<dbReference type="RefSeq" id="WP_092461998.1">
    <property type="nucleotide sequence ID" value="NZ_BJEE01000004.1"/>
</dbReference>
<dbReference type="STRING" id="1505725.GA0061074_103123"/>
<reference evidence="2" key="1">
    <citation type="submission" date="2016-08" db="EMBL/GenBank/DDBJ databases">
        <authorList>
            <person name="Varghese N."/>
            <person name="Submissions Spin"/>
        </authorList>
    </citation>
    <scope>NUCLEOTIDE SEQUENCE [LARGE SCALE GENOMIC DNA]</scope>
    <source>
        <strain evidence="2">R-53094</strain>
    </source>
</reference>
<accession>A0A1C4A1C1</accession>
<dbReference type="Gene3D" id="3.30.1820.10">
    <property type="entry name" value="Lp2179-like"/>
    <property type="match status" value="1"/>
</dbReference>
<dbReference type="Proteomes" id="UP000199268">
    <property type="component" value="Unassembled WGS sequence"/>
</dbReference>
<dbReference type="Pfam" id="PF08866">
    <property type="entry name" value="DUF1831"/>
    <property type="match status" value="1"/>
</dbReference>